<name>A0A4U5TVD4_COLLU</name>
<evidence type="ECO:0000256" key="3">
    <source>
        <dbReference type="ARBA" id="ARBA00022771"/>
    </source>
</evidence>
<keyword evidence="6" id="KW-0802">TPR repeat</keyword>
<keyword evidence="11" id="KW-1185">Reference proteome</keyword>
<evidence type="ECO:0000259" key="8">
    <source>
        <dbReference type="PROSITE" id="PS50145"/>
    </source>
</evidence>
<feature type="domain" description="Clu" evidence="9">
    <location>
        <begin position="1272"/>
        <end position="1527"/>
    </location>
</feature>
<dbReference type="SUPFAM" id="SSF103107">
    <property type="entry name" value="Hypothetical protein c14orf129, hspc210"/>
    <property type="match status" value="1"/>
</dbReference>
<feature type="compositionally biased region" description="Basic and acidic residues" evidence="7">
    <location>
        <begin position="888"/>
        <end position="913"/>
    </location>
</feature>
<evidence type="ECO:0000256" key="6">
    <source>
        <dbReference type="PROSITE-ProRule" id="PRU00339"/>
    </source>
</evidence>
<protein>
    <submittedName>
        <fullName evidence="10">Clustered mitochondria protein-like protein</fullName>
    </submittedName>
</protein>
<dbReference type="InterPro" id="IPR001810">
    <property type="entry name" value="F-box_dom"/>
</dbReference>
<gene>
    <name evidence="10" type="ORF">D9C73_028017</name>
</gene>
<evidence type="ECO:0000256" key="4">
    <source>
        <dbReference type="ARBA" id="ARBA00022833"/>
    </source>
</evidence>
<evidence type="ECO:0000256" key="1">
    <source>
        <dbReference type="ARBA" id="ARBA00022490"/>
    </source>
</evidence>
<dbReference type="InterPro" id="IPR019734">
    <property type="entry name" value="TPR_rpt"/>
</dbReference>
<keyword evidence="2 5" id="KW-0479">Metal-binding</keyword>
<dbReference type="GO" id="GO:0048312">
    <property type="term" value="P:intracellular distribution of mitochondria"/>
    <property type="evidence" value="ECO:0007669"/>
    <property type="project" value="TreeGrafter"/>
</dbReference>
<keyword evidence="3 5" id="KW-0863">Zinc-finger</keyword>
<feature type="zinc finger region" description="TRAF-type" evidence="5">
    <location>
        <begin position="55"/>
        <end position="97"/>
    </location>
</feature>
<evidence type="ECO:0000313" key="11">
    <source>
        <dbReference type="Proteomes" id="UP000298787"/>
    </source>
</evidence>
<proteinExistence type="predicted"/>
<dbReference type="SUPFAM" id="SSF49599">
    <property type="entry name" value="TRAF domain-like"/>
    <property type="match status" value="1"/>
</dbReference>
<accession>A0A4U5TVD4</accession>
<dbReference type="SUPFAM" id="SSF48452">
    <property type="entry name" value="TPR-like"/>
    <property type="match status" value="1"/>
</dbReference>
<dbReference type="InterPro" id="IPR028275">
    <property type="entry name" value="CLU_N"/>
</dbReference>
<keyword evidence="1" id="KW-0963">Cytoplasm</keyword>
<dbReference type="PROSITE" id="PS51823">
    <property type="entry name" value="CLU"/>
    <property type="match status" value="1"/>
</dbReference>
<dbReference type="Pfam" id="PF13424">
    <property type="entry name" value="TPR_12"/>
    <property type="match status" value="1"/>
</dbReference>
<dbReference type="Gene3D" id="1.25.40.10">
    <property type="entry name" value="Tetratricopeptide repeat domain"/>
    <property type="match status" value="1"/>
</dbReference>
<evidence type="ECO:0000256" key="5">
    <source>
        <dbReference type="PROSITE-ProRule" id="PRU00207"/>
    </source>
</evidence>
<dbReference type="InterPro" id="IPR025697">
    <property type="entry name" value="CLU_dom"/>
</dbReference>
<feature type="region of interest" description="Disordered" evidence="7">
    <location>
        <begin position="657"/>
        <end position="707"/>
    </location>
</feature>
<dbReference type="InterPro" id="IPR027523">
    <property type="entry name" value="CLU_prot"/>
</dbReference>
<dbReference type="Gene3D" id="3.30.40.150">
    <property type="entry name" value="TRAF-like zinc-finger, N-terminal subdomain"/>
    <property type="match status" value="1"/>
</dbReference>
<keyword evidence="4 5" id="KW-0862">Zinc</keyword>
<dbReference type="InterPro" id="IPR023231">
    <property type="entry name" value="GSKIP_dom_sf"/>
</dbReference>
<dbReference type="PANTHER" id="PTHR12601">
    <property type="entry name" value="EUKARYOTIC TRANSLATION INITIATION FACTOR 3 SUBUNIT EIF-3"/>
    <property type="match status" value="1"/>
</dbReference>
<sequence length="1988" mass="224216">MSHRSRVPRVQQHVHCDSCYSRRCRVRLEVSVSCAVIPCRLLCGALFHLCKEEDHMLLCPNVRVPCLNAEFGCQVHLPRSSQAAHLQLCPASVVCCSMEWIRWPVDDTNPHSNLALQENVMKENEVQEEALDFAMALVDQTELTARLKMKNLYPELMEEEEKEIKDQQEEMAVAEFLNGASNKDTNEGLPTSACAGNSLCESNAVEETVPDSVGKDFSINIKNYNLCDDVRHGERQRVYDKPARVKSEPRSVDTSDLGATEEDWLSDEAEATLLGYAEKEVMGHKISELKGADGLYVDEGTQTYLFRTAPFKQKTTLAEVMVDRPLKLHLQLQSERLALVSQLMRQVCYSLLQERGIVTLHWEKKTYSDEGAKWKAKPVWEFSHLFSAVDSWHLADTPPISAHLNVCPYYETSPHSERVALPGMTEKRGAKTYYTKGKKKRELAKVFDKQVSSTCTEENEDLQCDKGIIQSTEQLIISSTEFPPPPPSSSSPSSCIVALITPHTGLLCCEYSILHVQPEGYEEVILLTATGSIHSAKKAQLQQVVFGFSYGCREAGAAGGQCGQRHRLPEAGAPGHADWSAAGDHTPEEAFVMLSCELDSRFPDRNTEEEEAELAARCEAAERLLEDQQCMMLAVRGELRAGRAPTAEHRVCCRGEEEPRGVEVEEGEDEDEEEEEDEDYEGESSAWLLSPPLPVSPSQPEARHKRRVSVREERVRACIPQERVTSPERPHPMPDPALFLVPLRYRLLRLNQPIRTQDEEGLEDEWEDIEDSRVHRRVDMGAGGEKLLCDEDKRNKVVFQQDDLEDDLLTVSTSVTNPTLEPENFLYPDIKHSNLRGDVTQVEPMVCLLVSEEEEESDEANEQIGQLTVETDLNIKEKVINTTSNIHLPEEHTEHTAGQSSDHKQENMKREEDYNKTGLQRVVEGGAEIMLFSVDRLFLAAPHVKALPSPTEERPEDDRPEQSDVDKRKQLTIHDIIDLQETGFTVRIQSPGAESFELQVSGQLLVAELHQVLMEHKITCHRTCFSLQLGGTALDGLTELCSIEGIQDGALIKVVEDSYSVRDACLHLRHVRDLLRSLDPADAYNGVNCSSLSYLTLYIRGDKNSESVGNRQASEKESVDFRPPEYILPGCKDRPLSPLQPVRDDWKPLQCLRVLTMSSWNPLPGNRKMHGDLMYLNVLTMEDKELNITSSTRCFYLNQSTAFNFNPKPAVPKIFCHSLVELLSQVSPAFRKTFSALQKKRVQQHPYERIATPFQLFTWIAHQGDHTLNCVRAEETHTSCMGQDEHTAGQSRDWNEELQGCRELSRNSLQERLHRERSIFRTNSDFVEAATRGAVAVVDGNVMPLNPAQAPHMQIFIWNNLFFSLGFDISEHYHPLGGNTAALAAAICDLRGAQLYTKQTKISPLLQAYTSVDIEGLHTLGTAVVDYRGVRVIAQTIVPGILEKNQEQSVVYGSNDYRQTVFTHPRFLELLDKTSKPLRIQRHQVLDHRNSPVKLCSGIETKGILGNDVRPYILDLLRTFPPDLNNQFIETAESSEVPKECQSFDYPRQHHHSLASLRPELIEAFVQHRYELYVKLVSQGLIQLEEQEKFMGTGDAATDGADMELQRRIVIMKACKAAGSVSDSGFDICFNPDVCSSGVCFSFECVKEIHRQRQLLWDAAAFLLSKQIPAVLRDCLEHTAVPMNGATLTAALHQRGVNVRYLGTLLRELDKMEERGRLSHIQVQLKEYVFESRHRPAFSEEDVVNVFPVVKHLKPTGTDATRLVQHAQTHLALYCFAGGQLSTSLQLLYRARYPTLLVIGEDHPQVALLDSMLGLVLHGLMEYELSQKFLQNALILTSKYHGVMSLKHAHSHHLLATVYESKGEFRSALQHVKEAYSLYKNQFQLRDFFVAHVKVGEDHDSTKESSDYLKSLTQQAVILQKAINQLYSNTHSTCIPPPKFSTPSLPAILQQLNLVCGIILIPLSAKEIADLRTELKERVKMEEMEKRL</sequence>
<dbReference type="EMBL" id="ML240681">
    <property type="protein sequence ID" value="TKS65350.1"/>
    <property type="molecule type" value="Genomic_DNA"/>
</dbReference>
<feature type="compositionally biased region" description="Acidic residues" evidence="7">
    <location>
        <begin position="664"/>
        <end position="682"/>
    </location>
</feature>
<dbReference type="PANTHER" id="PTHR12601:SF10">
    <property type="entry name" value="CLUSTERED MITOCHONDRIA PROTEIN HOMOLOG"/>
    <property type="match status" value="1"/>
</dbReference>
<feature type="region of interest" description="Disordered" evidence="7">
    <location>
        <begin position="886"/>
        <end position="913"/>
    </location>
</feature>
<dbReference type="GO" id="GO:0005737">
    <property type="term" value="C:cytoplasm"/>
    <property type="evidence" value="ECO:0007669"/>
    <property type="project" value="TreeGrafter"/>
</dbReference>
<feature type="repeat" description="TPR" evidence="6">
    <location>
        <begin position="1849"/>
        <end position="1882"/>
    </location>
</feature>
<dbReference type="Pfam" id="PF13236">
    <property type="entry name" value="CLU"/>
    <property type="match status" value="1"/>
</dbReference>
<feature type="compositionally biased region" description="Basic and acidic residues" evidence="7">
    <location>
        <begin position="951"/>
        <end position="967"/>
    </location>
</feature>
<evidence type="ECO:0000256" key="7">
    <source>
        <dbReference type="SAM" id="MobiDB-lite"/>
    </source>
</evidence>
<evidence type="ECO:0000313" key="10">
    <source>
        <dbReference type="EMBL" id="TKS65350.1"/>
    </source>
</evidence>
<dbReference type="GO" id="GO:0008270">
    <property type="term" value="F:zinc ion binding"/>
    <property type="evidence" value="ECO:0007669"/>
    <property type="project" value="UniProtKB-KW"/>
</dbReference>
<dbReference type="InterPro" id="IPR001293">
    <property type="entry name" value="Znf_TRAF"/>
</dbReference>
<dbReference type="Pfam" id="PF12807">
    <property type="entry name" value="eIF3_p135"/>
    <property type="match status" value="1"/>
</dbReference>
<organism evidence="10 11">
    <name type="scientific">Collichthys lucidus</name>
    <name type="common">Big head croaker</name>
    <name type="synonym">Sciaena lucida</name>
    <dbReference type="NCBI Taxonomy" id="240159"/>
    <lineage>
        <taxon>Eukaryota</taxon>
        <taxon>Metazoa</taxon>
        <taxon>Chordata</taxon>
        <taxon>Craniata</taxon>
        <taxon>Vertebrata</taxon>
        <taxon>Euteleostomi</taxon>
        <taxon>Actinopterygii</taxon>
        <taxon>Neopterygii</taxon>
        <taxon>Teleostei</taxon>
        <taxon>Neoteleostei</taxon>
        <taxon>Acanthomorphata</taxon>
        <taxon>Eupercaria</taxon>
        <taxon>Sciaenidae</taxon>
        <taxon>Collichthys</taxon>
    </lineage>
</organism>
<dbReference type="GO" id="GO:0003729">
    <property type="term" value="F:mRNA binding"/>
    <property type="evidence" value="ECO:0007669"/>
    <property type="project" value="TreeGrafter"/>
</dbReference>
<dbReference type="Pfam" id="PF15965">
    <property type="entry name" value="zf-TRAF_2"/>
    <property type="match status" value="1"/>
</dbReference>
<feature type="domain" description="TRAF-type" evidence="8">
    <location>
        <begin position="55"/>
        <end position="97"/>
    </location>
</feature>
<dbReference type="InterPro" id="IPR011990">
    <property type="entry name" value="TPR-like_helical_dom_sf"/>
</dbReference>
<dbReference type="InterPro" id="IPR043013">
    <property type="entry name" value="Znf_TRAF_N"/>
</dbReference>
<dbReference type="STRING" id="240159.A0A4U5TVD4"/>
<dbReference type="PROSITE" id="PS50005">
    <property type="entry name" value="TPR"/>
    <property type="match status" value="1"/>
</dbReference>
<dbReference type="PROSITE" id="PS50145">
    <property type="entry name" value="ZF_TRAF"/>
    <property type="match status" value="1"/>
</dbReference>
<evidence type="ECO:0000256" key="2">
    <source>
        <dbReference type="ARBA" id="ARBA00022723"/>
    </source>
</evidence>
<feature type="region of interest" description="Disordered" evidence="7">
    <location>
        <begin position="946"/>
        <end position="967"/>
    </location>
</feature>
<dbReference type="Pfam" id="PF15966">
    <property type="entry name" value="F-box_4"/>
    <property type="match status" value="1"/>
</dbReference>
<evidence type="ECO:0000259" key="9">
    <source>
        <dbReference type="PROSITE" id="PS51823"/>
    </source>
</evidence>
<dbReference type="Gene3D" id="3.30.2280.10">
    <property type="entry name" value="Hypothetical protein (hspc210)"/>
    <property type="match status" value="1"/>
</dbReference>
<dbReference type="InterPro" id="IPR033646">
    <property type="entry name" value="CLU-central"/>
</dbReference>
<dbReference type="FunFam" id="3.30.2280.10:FF:000002">
    <property type="entry name" value="Clustered mitochondria protein homolog"/>
    <property type="match status" value="1"/>
</dbReference>
<dbReference type="Proteomes" id="UP000298787">
    <property type="component" value="Unassembled WGS sequence"/>
</dbReference>
<dbReference type="Pfam" id="PF15044">
    <property type="entry name" value="CLU_N"/>
    <property type="match status" value="1"/>
</dbReference>
<reference evidence="10 11" key="1">
    <citation type="submission" date="2019-01" db="EMBL/GenBank/DDBJ databases">
        <title>Genome Assembly of Collichthys lucidus.</title>
        <authorList>
            <person name="Cai M."/>
            <person name="Xiao S."/>
        </authorList>
    </citation>
    <scope>NUCLEOTIDE SEQUENCE [LARGE SCALE GENOMIC DNA]</scope>
    <source>
        <strain evidence="10">JT15FE1705JMU</strain>
        <tissue evidence="10">Muscle</tissue>
    </source>
</reference>